<sequence length="457" mass="50166">MRLPFTLSKPKSTDNFVPLTERRGRGLSASSAPTTPNAAGRRPLSTITLAPADLQLLHLDDELDTMMDEMGIANDQRTAMLSLNADNKARLVQTHKLSRPQSTVAEHLRILSGASTQSLPLARLERLRVDILCQTIQQTSAFVEGGGLRLLLAHLAQLNERVASRTDQVAKEYELLRCVSGLVKVNPQLPSVHAVVDSLGSHYLPNTVAALKILLAVAQPMCTAVLSALFHRDADSKRPLPFTEWMASLSRTIGQADAQEFAHASLALVTALLDSLPQLTSRARLYERLDAHNMLVGFLRLEPPVERWEELLRRDYNLARSQGDKSGFVACYERMQAELSEHAADPMLSMYPGTTQGALTPTNPFYSSPREMVAAEPEFIVHGRSQSNVAETGSLRDLRPTNETVALVATAHEMLKKAAQQDALALRGSRAAEAARELHAVVRLAQDMLSVLEQKTQ</sequence>
<evidence type="ECO:0000256" key="1">
    <source>
        <dbReference type="SAM" id="MobiDB-lite"/>
    </source>
</evidence>
<comment type="caution">
    <text evidence="3">The sequence shown here is derived from an EMBL/GenBank/DDBJ whole genome shotgun (WGS) entry which is preliminary data.</text>
</comment>
<dbReference type="Gene3D" id="1.25.10.10">
    <property type="entry name" value="Leucine-rich Repeat Variant"/>
    <property type="match status" value="1"/>
</dbReference>
<dbReference type="InterPro" id="IPR010473">
    <property type="entry name" value="GTPase-bd"/>
</dbReference>
<proteinExistence type="predicted"/>
<dbReference type="GO" id="GO:0030036">
    <property type="term" value="P:actin cytoskeleton organization"/>
    <property type="evidence" value="ECO:0007669"/>
    <property type="project" value="InterPro"/>
</dbReference>
<dbReference type="InterPro" id="IPR011989">
    <property type="entry name" value="ARM-like"/>
</dbReference>
<name>A0A9W8KXC4_9FUNG</name>
<feature type="domain" description="Formin GTPase-binding" evidence="2">
    <location>
        <begin position="51"/>
        <end position="219"/>
    </location>
</feature>
<feature type="region of interest" description="Disordered" evidence="1">
    <location>
        <begin position="1"/>
        <end position="42"/>
    </location>
</feature>
<evidence type="ECO:0000313" key="3">
    <source>
        <dbReference type="EMBL" id="KAJ2676225.1"/>
    </source>
</evidence>
<dbReference type="EMBL" id="JANBTW010000041">
    <property type="protein sequence ID" value="KAJ2676225.1"/>
    <property type="molecule type" value="Genomic_DNA"/>
</dbReference>
<dbReference type="OrthoDB" id="5563331at2759"/>
<dbReference type="Proteomes" id="UP001151518">
    <property type="component" value="Unassembled WGS sequence"/>
</dbReference>
<accession>A0A9W8KXC4</accession>
<feature type="compositionally biased region" description="Low complexity" evidence="1">
    <location>
        <begin position="28"/>
        <end position="39"/>
    </location>
</feature>
<dbReference type="SMART" id="SM01140">
    <property type="entry name" value="Drf_GBD"/>
    <property type="match status" value="1"/>
</dbReference>
<evidence type="ECO:0000313" key="4">
    <source>
        <dbReference type="Proteomes" id="UP001151518"/>
    </source>
</evidence>
<dbReference type="GO" id="GO:0003779">
    <property type="term" value="F:actin binding"/>
    <property type="evidence" value="ECO:0007669"/>
    <property type="project" value="InterPro"/>
</dbReference>
<dbReference type="InterPro" id="IPR016024">
    <property type="entry name" value="ARM-type_fold"/>
</dbReference>
<organism evidence="3 4">
    <name type="scientific">Coemansia spiralis</name>
    <dbReference type="NCBI Taxonomy" id="417178"/>
    <lineage>
        <taxon>Eukaryota</taxon>
        <taxon>Fungi</taxon>
        <taxon>Fungi incertae sedis</taxon>
        <taxon>Zoopagomycota</taxon>
        <taxon>Kickxellomycotina</taxon>
        <taxon>Kickxellomycetes</taxon>
        <taxon>Kickxellales</taxon>
        <taxon>Kickxellaceae</taxon>
        <taxon>Coemansia</taxon>
    </lineage>
</organism>
<gene>
    <name evidence="3" type="ORF">GGI25_003612</name>
</gene>
<dbReference type="SUPFAM" id="SSF48371">
    <property type="entry name" value="ARM repeat"/>
    <property type="match status" value="1"/>
</dbReference>
<protein>
    <recommendedName>
        <fullName evidence="2">Formin GTPase-binding domain-containing protein</fullName>
    </recommendedName>
</protein>
<dbReference type="Pfam" id="PF06371">
    <property type="entry name" value="Drf_GBD"/>
    <property type="match status" value="1"/>
</dbReference>
<dbReference type="GO" id="GO:0031267">
    <property type="term" value="F:small GTPase binding"/>
    <property type="evidence" value="ECO:0007669"/>
    <property type="project" value="InterPro"/>
</dbReference>
<reference evidence="3" key="1">
    <citation type="submission" date="2022-07" db="EMBL/GenBank/DDBJ databases">
        <title>Phylogenomic reconstructions and comparative analyses of Kickxellomycotina fungi.</title>
        <authorList>
            <person name="Reynolds N.K."/>
            <person name="Stajich J.E."/>
            <person name="Barry K."/>
            <person name="Grigoriev I.V."/>
            <person name="Crous P."/>
            <person name="Smith M.E."/>
        </authorList>
    </citation>
    <scope>NUCLEOTIDE SEQUENCE</scope>
    <source>
        <strain evidence="3">NRRL 3115</strain>
    </source>
</reference>
<dbReference type="AlphaFoldDB" id="A0A9W8KXC4"/>
<evidence type="ECO:0000259" key="2">
    <source>
        <dbReference type="SMART" id="SM01140"/>
    </source>
</evidence>